<keyword evidence="1" id="KW-0678">Repressor</keyword>
<evidence type="ECO:0000256" key="4">
    <source>
        <dbReference type="ARBA" id="ARBA00023163"/>
    </source>
</evidence>
<evidence type="ECO:0000256" key="2">
    <source>
        <dbReference type="ARBA" id="ARBA00023015"/>
    </source>
</evidence>
<dbReference type="PROSITE" id="PS50937">
    <property type="entry name" value="HTH_MERR_2"/>
    <property type="match status" value="1"/>
</dbReference>
<dbReference type="RefSeq" id="WP_184265648.1">
    <property type="nucleotide sequence ID" value="NZ_JACIIX010000018.1"/>
</dbReference>
<organism evidence="7 8">
    <name type="scientific">Novispirillum itersonii</name>
    <name type="common">Aquaspirillum itersonii</name>
    <dbReference type="NCBI Taxonomy" id="189"/>
    <lineage>
        <taxon>Bacteria</taxon>
        <taxon>Pseudomonadati</taxon>
        <taxon>Pseudomonadota</taxon>
        <taxon>Alphaproteobacteria</taxon>
        <taxon>Rhodospirillales</taxon>
        <taxon>Novispirillaceae</taxon>
        <taxon>Novispirillum</taxon>
    </lineage>
</organism>
<accession>A0A7W9ZL05</accession>
<dbReference type="AlphaFoldDB" id="A0A7W9ZL05"/>
<keyword evidence="5" id="KW-0175">Coiled coil</keyword>
<keyword evidence="3 7" id="KW-0238">DNA-binding</keyword>
<dbReference type="SUPFAM" id="SSF46955">
    <property type="entry name" value="Putative DNA-binding domain"/>
    <property type="match status" value="1"/>
</dbReference>
<evidence type="ECO:0000256" key="3">
    <source>
        <dbReference type="ARBA" id="ARBA00023125"/>
    </source>
</evidence>
<dbReference type="InterPro" id="IPR047057">
    <property type="entry name" value="MerR_fam"/>
</dbReference>
<proteinExistence type="predicted"/>
<evidence type="ECO:0000259" key="6">
    <source>
        <dbReference type="PROSITE" id="PS50937"/>
    </source>
</evidence>
<feature type="coiled-coil region" evidence="5">
    <location>
        <begin position="88"/>
        <end position="118"/>
    </location>
</feature>
<dbReference type="GO" id="GO:0003677">
    <property type="term" value="F:DNA binding"/>
    <property type="evidence" value="ECO:0007669"/>
    <property type="project" value="UniProtKB-KW"/>
</dbReference>
<sequence>MDRDHTYTVSELAKLFDLTPQALRFYEEKGLLSPGRMGGARFYTYRDRARLQMIQRFRRLGFSLEDIAEYLDLYRSGQDGSDQYRVGLEKIRRRLAEMETMRQEVETIISELHVLEDEALTRIGAGAATGE</sequence>
<dbReference type="InterPro" id="IPR000551">
    <property type="entry name" value="MerR-type_HTH_dom"/>
</dbReference>
<comment type="caution">
    <text evidence="7">The sequence shown here is derived from an EMBL/GenBank/DDBJ whole genome shotgun (WGS) entry which is preliminary data.</text>
</comment>
<evidence type="ECO:0000256" key="5">
    <source>
        <dbReference type="SAM" id="Coils"/>
    </source>
</evidence>
<dbReference type="SMART" id="SM00422">
    <property type="entry name" value="HTH_MERR"/>
    <property type="match status" value="1"/>
</dbReference>
<evidence type="ECO:0000256" key="1">
    <source>
        <dbReference type="ARBA" id="ARBA00022491"/>
    </source>
</evidence>
<dbReference type="EMBL" id="JACIIX010000018">
    <property type="protein sequence ID" value="MBB6212169.1"/>
    <property type="molecule type" value="Genomic_DNA"/>
</dbReference>
<keyword evidence="2" id="KW-0805">Transcription regulation</keyword>
<dbReference type="InterPro" id="IPR009061">
    <property type="entry name" value="DNA-bd_dom_put_sf"/>
</dbReference>
<protein>
    <submittedName>
        <fullName evidence="7">DNA-binding transcriptional MerR regulator</fullName>
    </submittedName>
</protein>
<keyword evidence="4" id="KW-0804">Transcription</keyword>
<dbReference type="Proteomes" id="UP000544872">
    <property type="component" value="Unassembled WGS sequence"/>
</dbReference>
<dbReference type="Gene3D" id="1.10.1660.10">
    <property type="match status" value="1"/>
</dbReference>
<feature type="domain" description="HTH merR-type" evidence="6">
    <location>
        <begin position="6"/>
        <end position="73"/>
    </location>
</feature>
<gene>
    <name evidence="7" type="ORF">FHS48_003618</name>
</gene>
<reference evidence="7 8" key="1">
    <citation type="submission" date="2020-08" db="EMBL/GenBank/DDBJ databases">
        <title>Genomic Encyclopedia of Type Strains, Phase IV (KMG-IV): sequencing the most valuable type-strain genomes for metagenomic binning, comparative biology and taxonomic classification.</title>
        <authorList>
            <person name="Goeker M."/>
        </authorList>
    </citation>
    <scope>NUCLEOTIDE SEQUENCE [LARGE SCALE GENOMIC DNA]</scope>
    <source>
        <strain evidence="7 8">DSM 11590</strain>
    </source>
</reference>
<name>A0A7W9ZL05_NOVIT</name>
<keyword evidence="8" id="KW-1185">Reference proteome</keyword>
<dbReference type="PANTHER" id="PTHR30204:SF69">
    <property type="entry name" value="MERR-FAMILY TRANSCRIPTIONAL REGULATOR"/>
    <property type="match status" value="1"/>
</dbReference>
<evidence type="ECO:0000313" key="8">
    <source>
        <dbReference type="Proteomes" id="UP000544872"/>
    </source>
</evidence>
<evidence type="ECO:0000313" key="7">
    <source>
        <dbReference type="EMBL" id="MBB6212169.1"/>
    </source>
</evidence>
<dbReference type="CDD" id="cd04776">
    <property type="entry name" value="HTH_GnyR"/>
    <property type="match status" value="1"/>
</dbReference>
<dbReference type="GO" id="GO:0003700">
    <property type="term" value="F:DNA-binding transcription factor activity"/>
    <property type="evidence" value="ECO:0007669"/>
    <property type="project" value="InterPro"/>
</dbReference>
<dbReference type="Pfam" id="PF13411">
    <property type="entry name" value="MerR_1"/>
    <property type="match status" value="1"/>
</dbReference>
<dbReference type="PANTHER" id="PTHR30204">
    <property type="entry name" value="REDOX-CYCLING DRUG-SENSING TRANSCRIPTIONAL ACTIVATOR SOXR"/>
    <property type="match status" value="1"/>
</dbReference>